<reference evidence="8 9" key="1">
    <citation type="submission" date="2024-06" db="EMBL/GenBank/DDBJ databases">
        <title>Genomic Encyclopedia of Type Strains, Phase IV (KMG-IV): sequencing the most valuable type-strain genomes for metagenomic binning, comparative biology and taxonomic classification.</title>
        <authorList>
            <person name="Goeker M."/>
        </authorList>
    </citation>
    <scope>NUCLEOTIDE SEQUENCE [LARGE SCALE GENOMIC DNA]</scope>
    <source>
        <strain evidence="8 9">DSM 29388</strain>
    </source>
</reference>
<dbReference type="PROSITE" id="PS00622">
    <property type="entry name" value="HTH_LUXR_1"/>
    <property type="match status" value="1"/>
</dbReference>
<gene>
    <name evidence="8" type="ORF">ABID46_000773</name>
</gene>
<evidence type="ECO:0000313" key="9">
    <source>
        <dbReference type="Proteomes" id="UP001549146"/>
    </source>
</evidence>
<comment type="caution">
    <text evidence="8">The sequence shown here is derived from an EMBL/GenBank/DDBJ whole genome shotgun (WGS) entry which is preliminary data.</text>
</comment>
<dbReference type="InterPro" id="IPR039420">
    <property type="entry name" value="WalR-like"/>
</dbReference>
<dbReference type="SMART" id="SM00448">
    <property type="entry name" value="REC"/>
    <property type="match status" value="1"/>
</dbReference>
<evidence type="ECO:0000256" key="4">
    <source>
        <dbReference type="ARBA" id="ARBA00023163"/>
    </source>
</evidence>
<evidence type="ECO:0000259" key="6">
    <source>
        <dbReference type="PROSITE" id="PS50043"/>
    </source>
</evidence>
<evidence type="ECO:0000256" key="1">
    <source>
        <dbReference type="ARBA" id="ARBA00022553"/>
    </source>
</evidence>
<dbReference type="RefSeq" id="WP_354507248.1">
    <property type="nucleotide sequence ID" value="NZ_JBEPMO010000003.1"/>
</dbReference>
<keyword evidence="4" id="KW-0804">Transcription</keyword>
<dbReference type="PROSITE" id="PS50043">
    <property type="entry name" value="HTH_LUXR_2"/>
    <property type="match status" value="1"/>
</dbReference>
<dbReference type="InterPro" id="IPR000792">
    <property type="entry name" value="Tscrpt_reg_LuxR_C"/>
</dbReference>
<keyword evidence="9" id="KW-1185">Reference proteome</keyword>
<dbReference type="Pfam" id="PF00196">
    <property type="entry name" value="GerE"/>
    <property type="match status" value="1"/>
</dbReference>
<feature type="domain" description="HTH luxR-type" evidence="6">
    <location>
        <begin position="149"/>
        <end position="214"/>
    </location>
</feature>
<dbReference type="InterPro" id="IPR001789">
    <property type="entry name" value="Sig_transdc_resp-reg_receiver"/>
</dbReference>
<dbReference type="PROSITE" id="PS50110">
    <property type="entry name" value="RESPONSE_REGULATORY"/>
    <property type="match status" value="1"/>
</dbReference>
<proteinExistence type="predicted"/>
<dbReference type="PANTHER" id="PTHR43214">
    <property type="entry name" value="TWO-COMPONENT RESPONSE REGULATOR"/>
    <property type="match status" value="1"/>
</dbReference>
<evidence type="ECO:0000256" key="2">
    <source>
        <dbReference type="ARBA" id="ARBA00023015"/>
    </source>
</evidence>
<dbReference type="PANTHER" id="PTHR43214:SF41">
    <property type="entry name" value="NITRATE_NITRITE RESPONSE REGULATOR PROTEIN NARP"/>
    <property type="match status" value="1"/>
</dbReference>
<dbReference type="SMART" id="SM00421">
    <property type="entry name" value="HTH_LUXR"/>
    <property type="match status" value="1"/>
</dbReference>
<evidence type="ECO:0000259" key="7">
    <source>
        <dbReference type="PROSITE" id="PS50110"/>
    </source>
</evidence>
<dbReference type="InterPro" id="IPR036388">
    <property type="entry name" value="WH-like_DNA-bd_sf"/>
</dbReference>
<feature type="domain" description="Response regulatory" evidence="7">
    <location>
        <begin position="10"/>
        <end position="126"/>
    </location>
</feature>
<evidence type="ECO:0000256" key="3">
    <source>
        <dbReference type="ARBA" id="ARBA00023125"/>
    </source>
</evidence>
<dbReference type="PRINTS" id="PR00038">
    <property type="entry name" value="HTHLUXR"/>
</dbReference>
<dbReference type="InterPro" id="IPR016032">
    <property type="entry name" value="Sig_transdc_resp-reg_C-effctor"/>
</dbReference>
<dbReference type="CDD" id="cd17535">
    <property type="entry name" value="REC_NarL-like"/>
    <property type="match status" value="1"/>
</dbReference>
<dbReference type="EMBL" id="JBEPMO010000003">
    <property type="protein sequence ID" value="MET3731206.1"/>
    <property type="molecule type" value="Genomic_DNA"/>
</dbReference>
<protein>
    <submittedName>
        <fullName evidence="8">DNA-binding NarL/FixJ family response regulator</fullName>
    </submittedName>
</protein>
<dbReference type="Pfam" id="PF00072">
    <property type="entry name" value="Response_reg"/>
    <property type="match status" value="1"/>
</dbReference>
<dbReference type="SUPFAM" id="SSF52172">
    <property type="entry name" value="CheY-like"/>
    <property type="match status" value="1"/>
</dbReference>
<dbReference type="InterPro" id="IPR011006">
    <property type="entry name" value="CheY-like_superfamily"/>
</dbReference>
<evidence type="ECO:0000256" key="5">
    <source>
        <dbReference type="PROSITE-ProRule" id="PRU00169"/>
    </source>
</evidence>
<keyword evidence="3 8" id="KW-0238">DNA-binding</keyword>
<organism evidence="8 9">
    <name type="scientific">Moheibacter stercoris</name>
    <dbReference type="NCBI Taxonomy" id="1628251"/>
    <lineage>
        <taxon>Bacteria</taxon>
        <taxon>Pseudomonadati</taxon>
        <taxon>Bacteroidota</taxon>
        <taxon>Flavobacteriia</taxon>
        <taxon>Flavobacteriales</taxon>
        <taxon>Weeksellaceae</taxon>
        <taxon>Moheibacter</taxon>
    </lineage>
</organism>
<sequence>MTTSSNESYHFLLADDHTIVRQGIEMILEDINEENQIKHASSLQQILQNLQAYSFDFAILDAQMQDGNCLSILPEIKKIQPNLKVMMFTSFEEETYSLKFIQAGADGFLSKLSNEWEIRKAIESLIANGQYFPPFTEKLLSIAPQHNDFLNPFKRLSDREMQIVELYAKGWGNLEIANQLELKQNTVSTFKKRIFDKLEIDNLVSLVELFKIHHPNS</sequence>
<dbReference type="InterPro" id="IPR058245">
    <property type="entry name" value="NreC/VraR/RcsB-like_REC"/>
</dbReference>
<accession>A0ABV2LS00</accession>
<dbReference type="Gene3D" id="3.40.50.2300">
    <property type="match status" value="1"/>
</dbReference>
<feature type="modified residue" description="4-aspartylphosphate" evidence="5">
    <location>
        <position position="61"/>
    </location>
</feature>
<evidence type="ECO:0000313" key="8">
    <source>
        <dbReference type="EMBL" id="MET3731206.1"/>
    </source>
</evidence>
<dbReference type="Proteomes" id="UP001549146">
    <property type="component" value="Unassembled WGS sequence"/>
</dbReference>
<dbReference type="SUPFAM" id="SSF46894">
    <property type="entry name" value="C-terminal effector domain of the bipartite response regulators"/>
    <property type="match status" value="1"/>
</dbReference>
<dbReference type="GO" id="GO:0003677">
    <property type="term" value="F:DNA binding"/>
    <property type="evidence" value="ECO:0007669"/>
    <property type="project" value="UniProtKB-KW"/>
</dbReference>
<dbReference type="CDD" id="cd06170">
    <property type="entry name" value="LuxR_C_like"/>
    <property type="match status" value="1"/>
</dbReference>
<name>A0ABV2LS00_9FLAO</name>
<dbReference type="Gene3D" id="1.10.10.10">
    <property type="entry name" value="Winged helix-like DNA-binding domain superfamily/Winged helix DNA-binding domain"/>
    <property type="match status" value="1"/>
</dbReference>
<keyword evidence="2" id="KW-0805">Transcription regulation</keyword>
<keyword evidence="1 5" id="KW-0597">Phosphoprotein</keyword>